<evidence type="ECO:0000313" key="1">
    <source>
        <dbReference type="EMBL" id="BAC55847.1"/>
    </source>
</evidence>
<gene>
    <name evidence="1" type="primary">OSJNBa0086N05.116</name>
</gene>
<evidence type="ECO:0000313" key="2">
    <source>
        <dbReference type="Proteomes" id="UP000000763"/>
    </source>
</evidence>
<reference evidence="2" key="2">
    <citation type="journal article" date="2008" name="Nucleic Acids Res.">
        <title>The rice annotation project database (RAP-DB): 2008 update.</title>
        <authorList>
            <consortium name="The rice annotation project (RAP)"/>
        </authorList>
    </citation>
    <scope>GENOME REANNOTATION</scope>
    <source>
        <strain evidence="2">cv. Nipponbare</strain>
    </source>
</reference>
<sequence>MRVISPGKVWAAAPMPVVATSVGAASAFDSRVNKTSMYEGAANSCTLISADHHMKSKKTP</sequence>
<dbReference type="Proteomes" id="UP000000763">
    <property type="component" value="Chromosome 7"/>
</dbReference>
<name>Q84YM1_ORYSJ</name>
<proteinExistence type="predicted"/>
<reference evidence="2" key="1">
    <citation type="journal article" date="2005" name="Nature">
        <title>The map-based sequence of the rice genome.</title>
        <authorList>
            <consortium name="International rice genome sequencing project (IRGSP)"/>
            <person name="Matsumoto T."/>
            <person name="Wu J."/>
            <person name="Kanamori H."/>
            <person name="Katayose Y."/>
            <person name="Fujisawa M."/>
            <person name="Namiki N."/>
            <person name="Mizuno H."/>
            <person name="Yamamoto K."/>
            <person name="Antonio B.A."/>
            <person name="Baba T."/>
            <person name="Sakata K."/>
            <person name="Nagamura Y."/>
            <person name="Aoki H."/>
            <person name="Arikawa K."/>
            <person name="Arita K."/>
            <person name="Bito T."/>
            <person name="Chiden Y."/>
            <person name="Fujitsuka N."/>
            <person name="Fukunaka R."/>
            <person name="Hamada M."/>
            <person name="Harada C."/>
            <person name="Hayashi A."/>
            <person name="Hijishita S."/>
            <person name="Honda M."/>
            <person name="Hosokawa S."/>
            <person name="Ichikawa Y."/>
            <person name="Idonuma A."/>
            <person name="Iijima M."/>
            <person name="Ikeda M."/>
            <person name="Ikeno M."/>
            <person name="Ito K."/>
            <person name="Ito S."/>
            <person name="Ito T."/>
            <person name="Ito Y."/>
            <person name="Ito Y."/>
            <person name="Iwabuchi A."/>
            <person name="Kamiya K."/>
            <person name="Karasawa W."/>
            <person name="Kurita K."/>
            <person name="Katagiri S."/>
            <person name="Kikuta A."/>
            <person name="Kobayashi H."/>
            <person name="Kobayashi N."/>
            <person name="Machita K."/>
            <person name="Maehara T."/>
            <person name="Masukawa M."/>
            <person name="Mizubayashi T."/>
            <person name="Mukai Y."/>
            <person name="Nagasaki H."/>
            <person name="Nagata Y."/>
            <person name="Naito S."/>
            <person name="Nakashima M."/>
            <person name="Nakama Y."/>
            <person name="Nakamichi Y."/>
            <person name="Nakamura M."/>
            <person name="Meguro A."/>
            <person name="Negishi M."/>
            <person name="Ohta I."/>
            <person name="Ohta T."/>
            <person name="Okamoto M."/>
            <person name="Ono N."/>
            <person name="Saji S."/>
            <person name="Sakaguchi M."/>
            <person name="Sakai K."/>
            <person name="Shibata M."/>
            <person name="Shimokawa T."/>
            <person name="Song J."/>
            <person name="Takazaki Y."/>
            <person name="Terasawa K."/>
            <person name="Tsugane M."/>
            <person name="Tsuji K."/>
            <person name="Ueda S."/>
            <person name="Waki K."/>
            <person name="Yamagata H."/>
            <person name="Yamamoto M."/>
            <person name="Yamamoto S."/>
            <person name="Yamane H."/>
            <person name="Yoshiki S."/>
            <person name="Yoshihara R."/>
            <person name="Yukawa K."/>
            <person name="Zhong H."/>
            <person name="Yano M."/>
            <person name="Yuan Q."/>
            <person name="Ouyang S."/>
            <person name="Liu J."/>
            <person name="Jones K.M."/>
            <person name="Gansberger K."/>
            <person name="Moffat K."/>
            <person name="Hill J."/>
            <person name="Bera J."/>
            <person name="Fadrosh D."/>
            <person name="Jin S."/>
            <person name="Johri S."/>
            <person name="Kim M."/>
            <person name="Overton L."/>
            <person name="Reardon M."/>
            <person name="Tsitrin T."/>
            <person name="Vuong H."/>
            <person name="Weaver B."/>
            <person name="Ciecko A."/>
            <person name="Tallon L."/>
            <person name="Jackson J."/>
            <person name="Pai G."/>
            <person name="Aken S.V."/>
            <person name="Utterback T."/>
            <person name="Reidmuller S."/>
            <person name="Feldblyum T."/>
            <person name="Hsiao J."/>
            <person name="Zismann V."/>
            <person name="Iobst S."/>
            <person name="de Vazeille A.R."/>
            <person name="Buell C.R."/>
            <person name="Ying K."/>
            <person name="Li Y."/>
            <person name="Lu T."/>
            <person name="Huang Y."/>
            <person name="Zhao Q."/>
            <person name="Feng Q."/>
            <person name="Zhang L."/>
            <person name="Zhu J."/>
            <person name="Weng Q."/>
            <person name="Mu J."/>
            <person name="Lu Y."/>
            <person name="Fan D."/>
            <person name="Liu Y."/>
            <person name="Guan J."/>
            <person name="Zhang Y."/>
            <person name="Yu S."/>
            <person name="Liu X."/>
            <person name="Zhang Y."/>
            <person name="Hong G."/>
            <person name="Han B."/>
            <person name="Choisne N."/>
            <person name="Demange N."/>
            <person name="Orjeda G."/>
            <person name="Samain S."/>
            <person name="Cattolico L."/>
            <person name="Pelletier E."/>
            <person name="Couloux A."/>
            <person name="Segurens B."/>
            <person name="Wincker P."/>
            <person name="D'Hont A."/>
            <person name="Scarpelli C."/>
            <person name="Weissenbach J."/>
            <person name="Salanoubat M."/>
            <person name="Quetier F."/>
            <person name="Yu Y."/>
            <person name="Kim H.R."/>
            <person name="Rambo T."/>
            <person name="Currie J."/>
            <person name="Collura K."/>
            <person name="Luo M."/>
            <person name="Yang T."/>
            <person name="Ammiraju J.S.S."/>
            <person name="Engler F."/>
            <person name="Soderlund C."/>
            <person name="Wing R.A."/>
            <person name="Palmer L.E."/>
            <person name="de la Bastide M."/>
            <person name="Spiegel L."/>
            <person name="Nascimento L."/>
            <person name="Zutavern T."/>
            <person name="O'Shaughnessy A."/>
            <person name="Dike S."/>
            <person name="Dedhia N."/>
            <person name="Preston R."/>
            <person name="Balija V."/>
            <person name="McCombie W.R."/>
            <person name="Chow T."/>
            <person name="Chen H."/>
            <person name="Chung M."/>
            <person name="Chen C."/>
            <person name="Shaw J."/>
            <person name="Wu H."/>
            <person name="Hsiao K."/>
            <person name="Chao Y."/>
            <person name="Chu M."/>
            <person name="Cheng C."/>
            <person name="Hour A."/>
            <person name="Lee P."/>
            <person name="Lin S."/>
            <person name="Lin Y."/>
            <person name="Liou J."/>
            <person name="Liu S."/>
            <person name="Hsing Y."/>
            <person name="Raghuvanshi S."/>
            <person name="Mohanty A."/>
            <person name="Bharti A.K."/>
            <person name="Gaur A."/>
            <person name="Gupta V."/>
            <person name="Kumar D."/>
            <person name="Ravi V."/>
            <person name="Vij S."/>
            <person name="Kapur A."/>
            <person name="Khurana P."/>
            <person name="Khurana P."/>
            <person name="Khurana J.P."/>
            <person name="Tyagi A.K."/>
            <person name="Gaikwad K."/>
            <person name="Singh A."/>
            <person name="Dalal V."/>
            <person name="Srivastava S."/>
            <person name="Dixit A."/>
            <person name="Pal A.K."/>
            <person name="Ghazi I.A."/>
            <person name="Yadav M."/>
            <person name="Pandit A."/>
            <person name="Bhargava A."/>
            <person name="Sureshbabu K."/>
            <person name="Batra K."/>
            <person name="Sharma T.R."/>
            <person name="Mohapatra T."/>
            <person name="Singh N.K."/>
            <person name="Messing J."/>
            <person name="Nelson A.B."/>
            <person name="Fuks G."/>
            <person name="Kavchok S."/>
            <person name="Keizer G."/>
            <person name="Linton E."/>
            <person name="Llaca V."/>
            <person name="Song R."/>
            <person name="Tanyolac B."/>
            <person name="Young S."/>
            <person name="Ho-Il K."/>
            <person name="Hahn J.H."/>
            <person name="Sangsakoo G."/>
            <person name="Vanavichit A."/>
            <person name="de Mattos Luiz.A.T."/>
            <person name="Zimmer P.D."/>
            <person name="Malone G."/>
            <person name="Dellagostin O."/>
            <person name="de Oliveira A.C."/>
            <person name="Bevan M."/>
            <person name="Bancroft I."/>
            <person name="Minx P."/>
            <person name="Cordum H."/>
            <person name="Wilson R."/>
            <person name="Cheng Z."/>
            <person name="Jin W."/>
            <person name="Jiang J."/>
            <person name="Leong S.A."/>
            <person name="Iwama H."/>
            <person name="Gojobori T."/>
            <person name="Itoh T."/>
            <person name="Niimura Y."/>
            <person name="Fujii Y."/>
            <person name="Habara T."/>
            <person name="Sakai H."/>
            <person name="Sato Y."/>
            <person name="Wilson G."/>
            <person name="Kumar K."/>
            <person name="McCouch S."/>
            <person name="Juretic N."/>
            <person name="Hoen D."/>
            <person name="Wright S."/>
            <person name="Bruskiewich R."/>
            <person name="Bureau T."/>
            <person name="Miyao A."/>
            <person name="Hirochika H."/>
            <person name="Nishikawa T."/>
            <person name="Kadowaki K."/>
            <person name="Sugiura M."/>
            <person name="Burr B."/>
            <person name="Sasaki T."/>
        </authorList>
    </citation>
    <scope>NUCLEOTIDE SEQUENCE [LARGE SCALE GENOMIC DNA]</scope>
    <source>
        <strain evidence="2">cv. Nipponbare</strain>
    </source>
</reference>
<dbReference type="AlphaFoldDB" id="Q84YM1"/>
<organism evidence="1 2">
    <name type="scientific">Oryza sativa subsp. japonica</name>
    <name type="common">Rice</name>
    <dbReference type="NCBI Taxonomy" id="39947"/>
    <lineage>
        <taxon>Eukaryota</taxon>
        <taxon>Viridiplantae</taxon>
        <taxon>Streptophyta</taxon>
        <taxon>Embryophyta</taxon>
        <taxon>Tracheophyta</taxon>
        <taxon>Spermatophyta</taxon>
        <taxon>Magnoliopsida</taxon>
        <taxon>Liliopsida</taxon>
        <taxon>Poales</taxon>
        <taxon>Poaceae</taxon>
        <taxon>BOP clade</taxon>
        <taxon>Oryzoideae</taxon>
        <taxon>Oryzeae</taxon>
        <taxon>Oryzinae</taxon>
        <taxon>Oryza</taxon>
        <taxon>Oryza sativa</taxon>
    </lineage>
</organism>
<dbReference type="EMBL" id="AP005774">
    <property type="protein sequence ID" value="BAC55847.1"/>
    <property type="molecule type" value="Genomic_DNA"/>
</dbReference>
<protein>
    <submittedName>
        <fullName evidence="1">Uncharacterized protein</fullName>
    </submittedName>
</protein>
<accession>Q84YM1</accession>